<dbReference type="EMBL" id="ATBP01001076">
    <property type="protein sequence ID" value="ETR68093.1"/>
    <property type="molecule type" value="Genomic_DNA"/>
</dbReference>
<evidence type="ECO:0000313" key="1">
    <source>
        <dbReference type="EMBL" id="ETR68093.1"/>
    </source>
</evidence>
<name>A0A1V1NZU4_9BACT</name>
<reference evidence="2" key="1">
    <citation type="submission" date="2012-11" db="EMBL/GenBank/DDBJ databases">
        <authorList>
            <person name="Lucero-Rivera Y.E."/>
            <person name="Tovar-Ramirez D."/>
        </authorList>
    </citation>
    <scope>NUCLEOTIDE SEQUENCE [LARGE SCALE GENOMIC DNA]</scope>
    <source>
        <strain evidence="2">Araruama</strain>
    </source>
</reference>
<evidence type="ECO:0000313" key="2">
    <source>
        <dbReference type="Proteomes" id="UP000189670"/>
    </source>
</evidence>
<accession>A0A1V1NZU4</accession>
<dbReference type="Proteomes" id="UP000189670">
    <property type="component" value="Unassembled WGS sequence"/>
</dbReference>
<sequence length="181" mass="21214">MGNVLIEDDLEFDFRAALNAVHFDDKNHKMGHCMKAVDFLVEWDEEFWFVEVKDPSSTKIPKKYKNKNLGEFINKMRNQTLFAHELGPKLKDSFLYLFLRNRLPEKSLKYIVLLAIESLDSALLSESMQHLKRYSCLVGSENPFWLEKYIDGVAIYNEKTWNQKLKKCPVNRTNGHANPIK</sequence>
<proteinExistence type="predicted"/>
<comment type="caution">
    <text evidence="1">The sequence shown here is derived from an EMBL/GenBank/DDBJ whole genome shotgun (WGS) entry which is preliminary data.</text>
</comment>
<organism evidence="1 2">
    <name type="scientific">Candidatus Magnetoglobus multicellularis str. Araruama</name>
    <dbReference type="NCBI Taxonomy" id="890399"/>
    <lineage>
        <taxon>Bacteria</taxon>
        <taxon>Pseudomonadati</taxon>
        <taxon>Thermodesulfobacteriota</taxon>
        <taxon>Desulfobacteria</taxon>
        <taxon>Desulfobacterales</taxon>
        <taxon>Desulfobacteraceae</taxon>
        <taxon>Candidatus Magnetoglobus</taxon>
    </lineage>
</organism>
<gene>
    <name evidence="1" type="ORF">OMM_04765</name>
</gene>
<protein>
    <submittedName>
        <fullName evidence="1">Uncharacterized protein</fullName>
    </submittedName>
</protein>
<dbReference type="AlphaFoldDB" id="A0A1V1NZU4"/>